<dbReference type="EMBL" id="KB097496">
    <property type="protein sequence ID" value="ESN95969.1"/>
    <property type="molecule type" value="Genomic_DNA"/>
</dbReference>
<dbReference type="KEGG" id="hro:HELRODRAFT_144008"/>
<evidence type="ECO:0000256" key="6">
    <source>
        <dbReference type="ARBA" id="ARBA00023157"/>
    </source>
</evidence>
<dbReference type="InterPro" id="IPR000276">
    <property type="entry name" value="GPCR_Rhodpsn"/>
</dbReference>
<dbReference type="InterPro" id="IPR017452">
    <property type="entry name" value="GPCR_Rhodpsn_7TM"/>
</dbReference>
<dbReference type="InParanoid" id="T1EJD4"/>
<dbReference type="PANTHER" id="PTHR45695:SF34">
    <property type="entry name" value="GALANIN RECEPTOR 2B-LIKE"/>
    <property type="match status" value="1"/>
</dbReference>
<comment type="similarity">
    <text evidence="9">Belongs to the G-protein coupled receptor 1 family.</text>
</comment>
<dbReference type="OrthoDB" id="2132067at2759"/>
<feature type="transmembrane region" description="Helical" evidence="10">
    <location>
        <begin position="12"/>
        <end position="33"/>
    </location>
</feature>
<keyword evidence="6" id="KW-1015">Disulfide bond</keyword>
<evidence type="ECO:0000256" key="4">
    <source>
        <dbReference type="ARBA" id="ARBA00023040"/>
    </source>
</evidence>
<keyword evidence="14" id="KW-1185">Reference proteome</keyword>
<evidence type="ECO:0000256" key="10">
    <source>
        <dbReference type="SAM" id="Phobius"/>
    </source>
</evidence>
<comment type="subcellular location">
    <subcellularLocation>
        <location evidence="1">Membrane</location>
        <topology evidence="1">Multi-pass membrane protein</topology>
    </subcellularLocation>
</comment>
<feature type="transmembrane region" description="Helical" evidence="10">
    <location>
        <begin position="133"/>
        <end position="162"/>
    </location>
</feature>
<keyword evidence="5 10" id="KW-0472">Membrane</keyword>
<evidence type="ECO:0000256" key="2">
    <source>
        <dbReference type="ARBA" id="ARBA00022692"/>
    </source>
</evidence>
<evidence type="ECO:0000313" key="14">
    <source>
        <dbReference type="Proteomes" id="UP000015101"/>
    </source>
</evidence>
<evidence type="ECO:0000313" key="13">
    <source>
        <dbReference type="EnsemblMetazoa" id="HelroP144008"/>
    </source>
</evidence>
<evidence type="ECO:0000256" key="9">
    <source>
        <dbReference type="RuleBase" id="RU000688"/>
    </source>
</evidence>
<reference evidence="14" key="1">
    <citation type="submission" date="2012-12" db="EMBL/GenBank/DDBJ databases">
        <authorList>
            <person name="Hellsten U."/>
            <person name="Grimwood J."/>
            <person name="Chapman J.A."/>
            <person name="Shapiro H."/>
            <person name="Aerts A."/>
            <person name="Otillar R.P."/>
            <person name="Terry A.Y."/>
            <person name="Boore J.L."/>
            <person name="Simakov O."/>
            <person name="Marletaz F."/>
            <person name="Cho S.-J."/>
            <person name="Edsinger-Gonzales E."/>
            <person name="Havlak P."/>
            <person name="Kuo D.-H."/>
            <person name="Larsson T."/>
            <person name="Lv J."/>
            <person name="Arendt D."/>
            <person name="Savage R."/>
            <person name="Osoegawa K."/>
            <person name="de Jong P."/>
            <person name="Lindberg D.R."/>
            <person name="Seaver E.C."/>
            <person name="Weisblat D.A."/>
            <person name="Putnam N.H."/>
            <person name="Grigoriev I.V."/>
            <person name="Rokhsar D.S."/>
        </authorList>
    </citation>
    <scope>NUCLEOTIDE SEQUENCE</scope>
</reference>
<dbReference type="Proteomes" id="UP000015101">
    <property type="component" value="Unassembled WGS sequence"/>
</dbReference>
<evidence type="ECO:0000256" key="7">
    <source>
        <dbReference type="ARBA" id="ARBA00023170"/>
    </source>
</evidence>
<keyword evidence="4 9" id="KW-0297">G-protein coupled receptor</keyword>
<dbReference type="PRINTS" id="PR00663">
    <property type="entry name" value="GALANINR"/>
</dbReference>
<dbReference type="PANTHER" id="PTHR45695">
    <property type="entry name" value="LEUCOKININ RECEPTOR-RELATED"/>
    <property type="match status" value="1"/>
</dbReference>
<organism evidence="13 14">
    <name type="scientific">Helobdella robusta</name>
    <name type="common">Californian leech</name>
    <dbReference type="NCBI Taxonomy" id="6412"/>
    <lineage>
        <taxon>Eukaryota</taxon>
        <taxon>Metazoa</taxon>
        <taxon>Spiralia</taxon>
        <taxon>Lophotrochozoa</taxon>
        <taxon>Annelida</taxon>
        <taxon>Clitellata</taxon>
        <taxon>Hirudinea</taxon>
        <taxon>Rhynchobdellida</taxon>
        <taxon>Glossiphoniidae</taxon>
        <taxon>Helobdella</taxon>
    </lineage>
</organism>
<keyword evidence="3 10" id="KW-1133">Transmembrane helix</keyword>
<evidence type="ECO:0000256" key="1">
    <source>
        <dbReference type="ARBA" id="ARBA00004141"/>
    </source>
</evidence>
<name>T1EJD4_HELRO</name>
<evidence type="ECO:0000256" key="5">
    <source>
        <dbReference type="ARBA" id="ARBA00023136"/>
    </source>
</evidence>
<gene>
    <name evidence="13" type="primary">20196684</name>
    <name evidence="12" type="ORF">HELRODRAFT_144008</name>
</gene>
<dbReference type="GO" id="GO:0008528">
    <property type="term" value="F:G protein-coupled peptide receptor activity"/>
    <property type="evidence" value="ECO:0000318"/>
    <property type="project" value="GO_Central"/>
</dbReference>
<feature type="domain" description="G-protein coupled receptors family 1 profile" evidence="11">
    <location>
        <begin position="1"/>
        <end position="214"/>
    </location>
</feature>
<dbReference type="RefSeq" id="XP_009026002.1">
    <property type="nucleotide sequence ID" value="XM_009027754.1"/>
</dbReference>
<evidence type="ECO:0000256" key="3">
    <source>
        <dbReference type="ARBA" id="ARBA00022989"/>
    </source>
</evidence>
<dbReference type="GO" id="GO:0007218">
    <property type="term" value="P:neuropeptide signaling pathway"/>
    <property type="evidence" value="ECO:0000318"/>
    <property type="project" value="GO_Central"/>
</dbReference>
<dbReference type="PROSITE" id="PS50262">
    <property type="entry name" value="G_PROTEIN_RECEP_F1_2"/>
    <property type="match status" value="1"/>
</dbReference>
<dbReference type="OMA" id="VELAIWV"/>
<evidence type="ECO:0000256" key="8">
    <source>
        <dbReference type="ARBA" id="ARBA00023224"/>
    </source>
</evidence>
<dbReference type="Pfam" id="PF00001">
    <property type="entry name" value="7tm_1"/>
    <property type="match status" value="1"/>
</dbReference>
<reference evidence="13" key="3">
    <citation type="submission" date="2015-06" db="UniProtKB">
        <authorList>
            <consortium name="EnsemblMetazoa"/>
        </authorList>
    </citation>
    <scope>IDENTIFICATION</scope>
</reference>
<dbReference type="STRING" id="6412.T1EJD4"/>
<dbReference type="PRINTS" id="PR00237">
    <property type="entry name" value="GPCRRHODOPSN"/>
</dbReference>
<proteinExistence type="inferred from homology"/>
<reference evidence="12 14" key="2">
    <citation type="journal article" date="2013" name="Nature">
        <title>Insights into bilaterian evolution from three spiralian genomes.</title>
        <authorList>
            <person name="Simakov O."/>
            <person name="Marletaz F."/>
            <person name="Cho S.J."/>
            <person name="Edsinger-Gonzales E."/>
            <person name="Havlak P."/>
            <person name="Hellsten U."/>
            <person name="Kuo D.H."/>
            <person name="Larsson T."/>
            <person name="Lv J."/>
            <person name="Arendt D."/>
            <person name="Savage R."/>
            <person name="Osoegawa K."/>
            <person name="de Jong P."/>
            <person name="Grimwood J."/>
            <person name="Chapman J.A."/>
            <person name="Shapiro H."/>
            <person name="Aerts A."/>
            <person name="Otillar R.P."/>
            <person name="Terry A.Y."/>
            <person name="Boore J.L."/>
            <person name="Grigoriev I.V."/>
            <person name="Lindberg D.R."/>
            <person name="Seaver E.C."/>
            <person name="Weisblat D.A."/>
            <person name="Putnam N.H."/>
            <person name="Rokhsar D.S."/>
        </authorList>
    </citation>
    <scope>NUCLEOTIDE SEQUENCE</scope>
</reference>
<dbReference type="GO" id="GO:0005886">
    <property type="term" value="C:plasma membrane"/>
    <property type="evidence" value="ECO:0000318"/>
    <property type="project" value="GO_Central"/>
</dbReference>
<feature type="transmembrane region" description="Helical" evidence="10">
    <location>
        <begin position="45"/>
        <end position="66"/>
    </location>
</feature>
<dbReference type="AlphaFoldDB" id="T1EJD4"/>
<sequence>LANTTNTFIVNLAIADLAFLIFCVPFHAVVYSTDSWPFGSFTCKFVHFLQFSSMAASIWTLAVMSLDRFLAVGYPVQTKHLRKPKIALAVSGVVWFFAFLLAIPVCGVFTQQFSLGFITICAEQWLSQNSAKIYYLTLLTLAYLAPLSTIAIMSGFTISYLWRSSFDMGLDQNSRSNKAKKRGTKLIIAVVVVFAICWLPAHVIWVWSHVFSEI</sequence>
<feature type="transmembrane region" description="Helical" evidence="10">
    <location>
        <begin position="183"/>
        <end position="207"/>
    </location>
</feature>
<feature type="transmembrane region" description="Helical" evidence="10">
    <location>
        <begin position="86"/>
        <end position="113"/>
    </location>
</feature>
<keyword evidence="7 9" id="KW-0675">Receptor</keyword>
<dbReference type="EnsemblMetazoa" id="HelroT144008">
    <property type="protein sequence ID" value="HelroP144008"/>
    <property type="gene ID" value="HelroG144008"/>
</dbReference>
<dbReference type="HOGENOM" id="CLU_009579_6_4_1"/>
<protein>
    <recommendedName>
        <fullName evidence="11">G-protein coupled receptors family 1 profile domain-containing protein</fullName>
    </recommendedName>
</protein>
<accession>T1EJD4</accession>
<keyword evidence="2 9" id="KW-0812">Transmembrane</keyword>
<dbReference type="GeneID" id="20196684"/>
<dbReference type="eggNOG" id="KOG3656">
    <property type="taxonomic scope" value="Eukaryota"/>
</dbReference>
<keyword evidence="8 9" id="KW-0807">Transducer</keyword>
<dbReference type="EMBL" id="AMQM01006602">
    <property type="status" value="NOT_ANNOTATED_CDS"/>
    <property type="molecule type" value="Genomic_DNA"/>
</dbReference>
<evidence type="ECO:0000259" key="11">
    <source>
        <dbReference type="PROSITE" id="PS50262"/>
    </source>
</evidence>
<dbReference type="PROSITE" id="PS00237">
    <property type="entry name" value="G_PROTEIN_RECEP_F1_1"/>
    <property type="match status" value="1"/>
</dbReference>
<dbReference type="CTD" id="20196684"/>
<dbReference type="Gene3D" id="1.20.1070.10">
    <property type="entry name" value="Rhodopsin 7-helix transmembrane proteins"/>
    <property type="match status" value="1"/>
</dbReference>
<dbReference type="SUPFAM" id="SSF81321">
    <property type="entry name" value="Family A G protein-coupled receptor-like"/>
    <property type="match status" value="1"/>
</dbReference>
<evidence type="ECO:0000313" key="12">
    <source>
        <dbReference type="EMBL" id="ESN95969.1"/>
    </source>
</evidence>
<dbReference type="InterPro" id="IPR000405">
    <property type="entry name" value="Galanin_rcpt"/>
</dbReference>